<keyword evidence="6 8" id="KW-0408">Iron</keyword>
<dbReference type="EMBL" id="JBHRTR010000021">
    <property type="protein sequence ID" value="MFC3227304.1"/>
    <property type="molecule type" value="Genomic_DNA"/>
</dbReference>
<evidence type="ECO:0000256" key="8">
    <source>
        <dbReference type="RuleBase" id="RU000461"/>
    </source>
</evidence>
<dbReference type="InterPro" id="IPR017972">
    <property type="entry name" value="Cyt_P450_CS"/>
</dbReference>
<comment type="similarity">
    <text evidence="2 8">Belongs to the cytochrome P450 family.</text>
</comment>
<evidence type="ECO:0000256" key="9">
    <source>
        <dbReference type="SAM" id="MobiDB-lite"/>
    </source>
</evidence>
<evidence type="ECO:0000256" key="1">
    <source>
        <dbReference type="ARBA" id="ARBA00001971"/>
    </source>
</evidence>
<dbReference type="PANTHER" id="PTHR24286:SF24">
    <property type="entry name" value="LANOSTEROL 14-ALPHA DEMETHYLASE"/>
    <property type="match status" value="1"/>
</dbReference>
<evidence type="ECO:0000256" key="6">
    <source>
        <dbReference type="ARBA" id="ARBA00023004"/>
    </source>
</evidence>
<dbReference type="InterPro" id="IPR002403">
    <property type="entry name" value="Cyt_P450_E_grp-IV"/>
</dbReference>
<feature type="region of interest" description="Disordered" evidence="9">
    <location>
        <begin position="1"/>
        <end position="27"/>
    </location>
</feature>
<evidence type="ECO:0000256" key="3">
    <source>
        <dbReference type="ARBA" id="ARBA00022617"/>
    </source>
</evidence>
<sequence>MAIADLQDAQPSTRELPPPDLSHIPGPAAPPLIGHTVAIVKDGYAFHRTAIARYGEVYRYRMFGNQAVALSGPDALEFVLMDRDRIFSSQLGWDVIRRLFSRGLMLRDFDDHRRHRRIMQAAFKSPAMADYLARMNVELDRLVAAWPVDASFRFYPAVKALTLRLGGAVFMGFDTGSGSNRASATAENAEIDRINTAFIEEVRATVGLVRSPLPFTAMRRGVRSRAWLNDRFARLIAERRARVAQGGGGDDFFTQMCLATDEDGNRWSDDEIVDHFNFLLMAAHDTTSTALAKMAWALAAHPEWQARLADEVAALDGAPLTLDSLNRLEQTEWVFKEALRLMPPVPFLPRRAMQAFDWGGYRIPAGTRVQVSPGLVMASPELYTDPDRFDPERFSPDRAEDRRHRFAWAPFGGGAHKCIGMNFATMQVKAFTVALLSRRRLAPADGSATAWRRLPIPQPVGGLPVTLTVA</sequence>
<dbReference type="Gene3D" id="1.10.630.10">
    <property type="entry name" value="Cytochrome P450"/>
    <property type="match status" value="1"/>
</dbReference>
<dbReference type="RefSeq" id="WP_379899470.1">
    <property type="nucleotide sequence ID" value="NZ_JBHRTR010000021.1"/>
</dbReference>
<reference evidence="11" key="1">
    <citation type="journal article" date="2019" name="Int. J. Syst. Evol. Microbiol.">
        <title>The Global Catalogue of Microorganisms (GCM) 10K type strain sequencing project: providing services to taxonomists for standard genome sequencing and annotation.</title>
        <authorList>
            <consortium name="The Broad Institute Genomics Platform"/>
            <consortium name="The Broad Institute Genome Sequencing Center for Infectious Disease"/>
            <person name="Wu L."/>
            <person name="Ma J."/>
        </authorList>
    </citation>
    <scope>NUCLEOTIDE SEQUENCE [LARGE SCALE GENOMIC DNA]</scope>
    <source>
        <strain evidence="11">KCTC 42964</strain>
    </source>
</reference>
<evidence type="ECO:0000313" key="11">
    <source>
        <dbReference type="Proteomes" id="UP001595528"/>
    </source>
</evidence>
<organism evidence="10 11">
    <name type="scientific">Marinibaculum pumilum</name>
    <dbReference type="NCBI Taxonomy" id="1766165"/>
    <lineage>
        <taxon>Bacteria</taxon>
        <taxon>Pseudomonadati</taxon>
        <taxon>Pseudomonadota</taxon>
        <taxon>Alphaproteobacteria</taxon>
        <taxon>Rhodospirillales</taxon>
        <taxon>Rhodospirillaceae</taxon>
        <taxon>Marinibaculum</taxon>
    </lineage>
</organism>
<comment type="cofactor">
    <cofactor evidence="1">
        <name>heme</name>
        <dbReference type="ChEBI" id="CHEBI:30413"/>
    </cofactor>
</comment>
<evidence type="ECO:0000313" key="10">
    <source>
        <dbReference type="EMBL" id="MFC3227304.1"/>
    </source>
</evidence>
<dbReference type="PANTHER" id="PTHR24286">
    <property type="entry name" value="CYTOCHROME P450 26"/>
    <property type="match status" value="1"/>
</dbReference>
<gene>
    <name evidence="10" type="ORF">ACFOGJ_08695</name>
</gene>
<dbReference type="Pfam" id="PF00067">
    <property type="entry name" value="p450"/>
    <property type="match status" value="1"/>
</dbReference>
<dbReference type="SUPFAM" id="SSF48264">
    <property type="entry name" value="Cytochrome P450"/>
    <property type="match status" value="1"/>
</dbReference>
<dbReference type="CDD" id="cd11045">
    <property type="entry name" value="CYP136-like"/>
    <property type="match status" value="1"/>
</dbReference>
<keyword evidence="3 8" id="KW-0349">Heme</keyword>
<keyword evidence="5 8" id="KW-0560">Oxidoreductase</keyword>
<dbReference type="Proteomes" id="UP001595528">
    <property type="component" value="Unassembled WGS sequence"/>
</dbReference>
<evidence type="ECO:0000256" key="5">
    <source>
        <dbReference type="ARBA" id="ARBA00023002"/>
    </source>
</evidence>
<evidence type="ECO:0000256" key="4">
    <source>
        <dbReference type="ARBA" id="ARBA00022723"/>
    </source>
</evidence>
<keyword evidence="7 8" id="KW-0503">Monooxygenase</keyword>
<dbReference type="InterPro" id="IPR036396">
    <property type="entry name" value="Cyt_P450_sf"/>
</dbReference>
<dbReference type="PROSITE" id="PS00086">
    <property type="entry name" value="CYTOCHROME_P450"/>
    <property type="match status" value="1"/>
</dbReference>
<name>A0ABV7KYM0_9PROT</name>
<dbReference type="InterPro" id="IPR001128">
    <property type="entry name" value="Cyt_P450"/>
</dbReference>
<dbReference type="PRINTS" id="PR00465">
    <property type="entry name" value="EP450IV"/>
</dbReference>
<dbReference type="PRINTS" id="PR00385">
    <property type="entry name" value="P450"/>
</dbReference>
<evidence type="ECO:0000256" key="7">
    <source>
        <dbReference type="ARBA" id="ARBA00023033"/>
    </source>
</evidence>
<accession>A0ABV7KYM0</accession>
<protein>
    <submittedName>
        <fullName evidence="10">Cytochrome P450</fullName>
    </submittedName>
</protein>
<keyword evidence="4 8" id="KW-0479">Metal-binding</keyword>
<comment type="caution">
    <text evidence="10">The sequence shown here is derived from an EMBL/GenBank/DDBJ whole genome shotgun (WGS) entry which is preliminary data.</text>
</comment>
<keyword evidence="11" id="KW-1185">Reference proteome</keyword>
<evidence type="ECO:0000256" key="2">
    <source>
        <dbReference type="ARBA" id="ARBA00010617"/>
    </source>
</evidence>
<proteinExistence type="inferred from homology"/>